<keyword evidence="2" id="KW-0645">Protease</keyword>
<keyword evidence="7" id="KW-0325">Glycoprotein</keyword>
<dbReference type="Gene3D" id="3.40.50.1460">
    <property type="match status" value="1"/>
</dbReference>
<sequence>MASRLGSLLLILFAVGVQVQLVLVAGAGWQEFLQLPTESAADGGGVVVGTKWALLIAGSRYYYNYRHQADVCHAYQVMKKGGLRDENIVVFMYDDIAYSGENPWPGVIINQPNGTNVYAGVPKDYTGADVNVNNVLAALRGDGSAIIGGSGKVISSGPYDHVFVYYSDHGGYGVLGMPDDELLFAYDLVETLKRKHAARGYSSLTFYVEACESGSIFEGLLPTDIGVYAVTAANATESSWATYWDPELGTFLGDLFSVAWMEETDSRDRCAETLEQQYELVRDRTSVNGTYVFGSHVMQYGDMGISNEQVCQFMGRDPVVSRSRAVKQRDAELVCLWHRYRRSAEGTPQKAEARARLQQVMSRRSLVDSSVELIGGLLFGGEGPAGRVLGAVRAAGQPLVDDWDCLKSVVRAYERHCGPLERYGMKHMRAFANICNAGVGDEAVAKAAAQACAASRSESF</sequence>
<protein>
    <recommendedName>
        <fullName evidence="10">Legumain prodomain domain-containing protein</fullName>
    </recommendedName>
</protein>
<dbReference type="FunFam" id="3.40.50.1460:FF:000005">
    <property type="entry name" value="Vacuolar-processing enzyme beta-isozyme"/>
    <property type="match status" value="1"/>
</dbReference>
<proteinExistence type="inferred from homology"/>
<dbReference type="GO" id="GO:0006624">
    <property type="term" value="P:vacuolar protein processing"/>
    <property type="evidence" value="ECO:0007669"/>
    <property type="project" value="TreeGrafter"/>
</dbReference>
<comment type="caution">
    <text evidence="11">The sequence shown here is derived from an EMBL/GenBank/DDBJ whole genome shotgun (WGS) entry which is preliminary data.</text>
</comment>
<dbReference type="EMBL" id="MU629698">
    <property type="protein sequence ID" value="KAJ1255472.1"/>
    <property type="molecule type" value="Genomic_DNA"/>
</dbReference>
<evidence type="ECO:0000256" key="1">
    <source>
        <dbReference type="ARBA" id="ARBA00009941"/>
    </source>
</evidence>
<evidence type="ECO:0000256" key="5">
    <source>
        <dbReference type="ARBA" id="ARBA00022807"/>
    </source>
</evidence>
<feature type="chain" id="PRO_5040763096" description="Legumain prodomain domain-containing protein" evidence="9">
    <location>
        <begin position="20"/>
        <end position="460"/>
    </location>
</feature>
<keyword evidence="3 9" id="KW-0732">Signal</keyword>
<dbReference type="PANTHER" id="PTHR12000">
    <property type="entry name" value="HEMOGLOBINASE FAMILY MEMBER"/>
    <property type="match status" value="1"/>
</dbReference>
<organism evidence="11 12">
    <name type="scientific">Paspalum vaginatum</name>
    <name type="common">seashore paspalum</name>
    <dbReference type="NCBI Taxonomy" id="158149"/>
    <lineage>
        <taxon>Eukaryota</taxon>
        <taxon>Viridiplantae</taxon>
        <taxon>Streptophyta</taxon>
        <taxon>Embryophyta</taxon>
        <taxon>Tracheophyta</taxon>
        <taxon>Spermatophyta</taxon>
        <taxon>Magnoliopsida</taxon>
        <taxon>Liliopsida</taxon>
        <taxon>Poales</taxon>
        <taxon>Poaceae</taxon>
        <taxon>PACMAD clade</taxon>
        <taxon>Panicoideae</taxon>
        <taxon>Andropogonodae</taxon>
        <taxon>Paspaleae</taxon>
        <taxon>Paspalinae</taxon>
        <taxon>Paspalum</taxon>
    </lineage>
</organism>
<dbReference type="InterPro" id="IPR001096">
    <property type="entry name" value="Peptidase_C13"/>
</dbReference>
<evidence type="ECO:0000313" key="11">
    <source>
        <dbReference type="EMBL" id="KAJ1255472.1"/>
    </source>
</evidence>
<dbReference type="PIRSF" id="PIRSF019663">
    <property type="entry name" value="Legumain"/>
    <property type="match status" value="1"/>
</dbReference>
<dbReference type="Pfam" id="PF01650">
    <property type="entry name" value="Peptidase_C13"/>
    <property type="match status" value="1"/>
</dbReference>
<feature type="domain" description="Legumain prodomain" evidence="10">
    <location>
        <begin position="356"/>
        <end position="452"/>
    </location>
</feature>
<accession>A0A9W7XBG1</accession>
<evidence type="ECO:0000313" key="12">
    <source>
        <dbReference type="Proteomes" id="UP001164776"/>
    </source>
</evidence>
<dbReference type="CDD" id="cd21115">
    <property type="entry name" value="legumain_C"/>
    <property type="match status" value="1"/>
</dbReference>
<dbReference type="InterPro" id="IPR043577">
    <property type="entry name" value="AE"/>
</dbReference>
<dbReference type="OrthoDB" id="192611at2759"/>
<feature type="active site" evidence="8">
    <location>
        <position position="169"/>
    </location>
</feature>
<dbReference type="PIRSF" id="PIRSF500139">
    <property type="entry name" value="AE"/>
    <property type="match status" value="1"/>
</dbReference>
<comment type="similarity">
    <text evidence="1">Belongs to the peptidase C13 family.</text>
</comment>
<evidence type="ECO:0000256" key="9">
    <source>
        <dbReference type="SAM" id="SignalP"/>
    </source>
</evidence>
<reference evidence="11 12" key="1">
    <citation type="submission" date="2022-10" db="EMBL/GenBank/DDBJ databases">
        <title>WGS assembly of Paspalum vaginatum 540-79.</title>
        <authorList>
            <person name="Sun G."/>
            <person name="Wase N."/>
            <person name="Shu S."/>
            <person name="Jenkins J."/>
            <person name="Zhou B."/>
            <person name="Torres-Rodriguez J."/>
            <person name="Chen C."/>
            <person name="Sandor L."/>
            <person name="Plott C."/>
            <person name="Yoshinga Y."/>
            <person name="Daum C."/>
            <person name="Qi P."/>
            <person name="Barry K."/>
            <person name="Lipzen A."/>
            <person name="Berry L."/>
            <person name="Pedersen C."/>
            <person name="Gottilla T."/>
            <person name="Foltz A."/>
            <person name="Yu H."/>
            <person name="O'Malley R."/>
            <person name="Zhang C."/>
            <person name="Devos K."/>
            <person name="Sigmon B."/>
            <person name="Yu B."/>
            <person name="Obata T."/>
            <person name="Schmutz J."/>
            <person name="Schnable J."/>
        </authorList>
    </citation>
    <scope>NUCLEOTIDE SEQUENCE [LARGE SCALE GENOMIC DNA]</scope>
    <source>
        <strain evidence="12">cv. 540-79</strain>
    </source>
</reference>
<evidence type="ECO:0000256" key="2">
    <source>
        <dbReference type="ARBA" id="ARBA00022670"/>
    </source>
</evidence>
<keyword evidence="5" id="KW-0788">Thiol protease</keyword>
<keyword evidence="12" id="KW-1185">Reference proteome</keyword>
<name>A0A9W7XBG1_9POAL</name>
<dbReference type="Gene3D" id="1.10.132.130">
    <property type="match status" value="1"/>
</dbReference>
<dbReference type="GO" id="GO:0005773">
    <property type="term" value="C:vacuole"/>
    <property type="evidence" value="ECO:0007669"/>
    <property type="project" value="GOC"/>
</dbReference>
<dbReference type="GO" id="GO:0004197">
    <property type="term" value="F:cysteine-type endopeptidase activity"/>
    <property type="evidence" value="ECO:0007669"/>
    <property type="project" value="InterPro"/>
</dbReference>
<dbReference type="FunFam" id="1.10.132.130:FF:000001">
    <property type="entry name" value="Vacuolar-processing enzyme beta-isozyme"/>
    <property type="match status" value="1"/>
</dbReference>
<evidence type="ECO:0000256" key="6">
    <source>
        <dbReference type="ARBA" id="ARBA00023157"/>
    </source>
</evidence>
<gene>
    <name evidence="11" type="ORF">BS78_K215000</name>
</gene>
<evidence type="ECO:0000256" key="4">
    <source>
        <dbReference type="ARBA" id="ARBA00022801"/>
    </source>
</evidence>
<dbReference type="PANTHER" id="PTHR12000:SF19">
    <property type="entry name" value="VACUOLAR-PROCESSING ENZYME"/>
    <property type="match status" value="1"/>
</dbReference>
<keyword evidence="6" id="KW-1015">Disulfide bond</keyword>
<feature type="active site" description="Nucleophile" evidence="8">
    <location>
        <position position="211"/>
    </location>
</feature>
<feature type="signal peptide" evidence="9">
    <location>
        <begin position="1"/>
        <end position="19"/>
    </location>
</feature>
<evidence type="ECO:0000256" key="3">
    <source>
        <dbReference type="ARBA" id="ARBA00022729"/>
    </source>
</evidence>
<dbReference type="GO" id="GO:0051603">
    <property type="term" value="P:proteolysis involved in protein catabolic process"/>
    <property type="evidence" value="ECO:0007669"/>
    <property type="project" value="InterPro"/>
</dbReference>
<evidence type="ECO:0000259" key="10">
    <source>
        <dbReference type="Pfam" id="PF20985"/>
    </source>
</evidence>
<evidence type="ECO:0000256" key="8">
    <source>
        <dbReference type="PIRSR" id="PIRSR019663-1"/>
    </source>
</evidence>
<dbReference type="Pfam" id="PF20985">
    <property type="entry name" value="Legum_prodom"/>
    <property type="match status" value="1"/>
</dbReference>
<evidence type="ECO:0000256" key="7">
    <source>
        <dbReference type="ARBA" id="ARBA00023180"/>
    </source>
</evidence>
<dbReference type="InterPro" id="IPR048501">
    <property type="entry name" value="Legum_prodom"/>
</dbReference>
<keyword evidence="4" id="KW-0378">Hydrolase</keyword>
<dbReference type="PRINTS" id="PR00776">
    <property type="entry name" value="HEMOGLOBNASE"/>
</dbReference>
<dbReference type="AlphaFoldDB" id="A0A9W7XBG1"/>
<dbReference type="Proteomes" id="UP001164776">
    <property type="component" value="Unassembled WGS sequence"/>
</dbReference>
<dbReference type="InterPro" id="IPR046427">
    <property type="entry name" value="Legumain_prodom_sf"/>
</dbReference>